<sequence>MSESESNSDQSASDSGVAGDSSTAWKFIDEPSPQLHVEDVEAFLLSKARTEANRVAKKLLVRIFGTEHRLPSDRHVNSSLAQSAFVSRSDLLKFLQVELWLAFYSVSPSNFYERSNKQYYPPVKSVMPSKRYFAILRAFGKPNAEDDVSSTHWKVPFQHDPNLSHAMDELRRLCSRFGFVSEVPIAKLDDDLLRLRSSAVDDLGLTRTRNPKKGYGPVQHGIVSLATGLFLGGHIASKGETVVDVVKILQRGLCGATTDSQIRLPGIMFALDRGYQSKEVNKQILECGAPIIGTHKKNSSFPFIFGAAPKKKHQKLVREQGAKYAQWAVSKPVQRGAAKPNQPSYALAYRSGLGNVVLCNTSVEAVGPGKWSYIVEQRQASTETTSDENTFKVFETSTHLLTKSQRTPDWFLMRQFRVTGMVAIKVLRAIAKAPCGDGTDSGSSEICQTLAGTSTMQCLLRLLEIPQSQGNEQRDTALTRGEMERLTCADLRQKCKDQDIAGYGSKATLIDRILNQDDEATSPRTKSLEAVLIEAWFLKPKSSPEMKTGSKNEDSICSHLPPFFTATQASQFSR</sequence>
<reference evidence="3 4" key="1">
    <citation type="submission" date="2013-11" db="EMBL/GenBank/DDBJ databases">
        <title>The Genome Sequence of Phytophthora parasitica P1976.</title>
        <authorList>
            <consortium name="The Broad Institute Genomics Platform"/>
            <person name="Russ C."/>
            <person name="Tyler B."/>
            <person name="Panabieres F."/>
            <person name="Shan W."/>
            <person name="Tripathy S."/>
            <person name="Grunwald N."/>
            <person name="Machado M."/>
            <person name="Johnson C.S."/>
            <person name="Walker B."/>
            <person name="Young S."/>
            <person name="Zeng Q."/>
            <person name="Gargeya S."/>
            <person name="Fitzgerald M."/>
            <person name="Haas B."/>
            <person name="Abouelleil A."/>
            <person name="Allen A.W."/>
            <person name="Alvarado L."/>
            <person name="Arachchi H.M."/>
            <person name="Berlin A.M."/>
            <person name="Chapman S.B."/>
            <person name="Gainer-Dewar J."/>
            <person name="Goldberg J."/>
            <person name="Griggs A."/>
            <person name="Gujja S."/>
            <person name="Hansen M."/>
            <person name="Howarth C."/>
            <person name="Imamovic A."/>
            <person name="Ireland A."/>
            <person name="Larimer J."/>
            <person name="McCowan C."/>
            <person name="Murphy C."/>
            <person name="Pearson M."/>
            <person name="Poon T.W."/>
            <person name="Priest M."/>
            <person name="Roberts A."/>
            <person name="Saif S."/>
            <person name="Shea T."/>
            <person name="Sisk P."/>
            <person name="Sykes S."/>
            <person name="Wortman J."/>
            <person name="Nusbaum C."/>
            <person name="Birren B."/>
        </authorList>
    </citation>
    <scope>NUCLEOTIDE SEQUENCE [LARGE SCALE GENOMIC DNA]</scope>
    <source>
        <strain evidence="3 4">P1976</strain>
    </source>
</reference>
<evidence type="ECO:0000313" key="4">
    <source>
        <dbReference type="Proteomes" id="UP000028582"/>
    </source>
</evidence>
<accession>A0A081AZV2</accession>
<evidence type="ECO:0000259" key="2">
    <source>
        <dbReference type="SMART" id="SM00513"/>
    </source>
</evidence>
<evidence type="ECO:0000313" key="3">
    <source>
        <dbReference type="EMBL" id="ETO84413.1"/>
    </source>
</evidence>
<protein>
    <recommendedName>
        <fullName evidence="2">SAP domain-containing protein</fullName>
    </recommendedName>
</protein>
<feature type="domain" description="SAP" evidence="2">
    <location>
        <begin position="483"/>
        <end position="517"/>
    </location>
</feature>
<dbReference type="InterPro" id="IPR036361">
    <property type="entry name" value="SAP_dom_sf"/>
</dbReference>
<proteinExistence type="predicted"/>
<dbReference type="EMBL" id="ANJA01000312">
    <property type="protein sequence ID" value="ETO84413.1"/>
    <property type="molecule type" value="Genomic_DNA"/>
</dbReference>
<dbReference type="Proteomes" id="UP000028582">
    <property type="component" value="Unassembled WGS sequence"/>
</dbReference>
<dbReference type="Gene3D" id="1.10.720.30">
    <property type="entry name" value="SAP domain"/>
    <property type="match status" value="1"/>
</dbReference>
<name>A0A081AZV2_PHYNI</name>
<dbReference type="AlphaFoldDB" id="A0A081AZV2"/>
<dbReference type="SMART" id="SM00513">
    <property type="entry name" value="SAP"/>
    <property type="match status" value="1"/>
</dbReference>
<evidence type="ECO:0000256" key="1">
    <source>
        <dbReference type="SAM" id="MobiDB-lite"/>
    </source>
</evidence>
<comment type="caution">
    <text evidence="3">The sequence shown here is derived from an EMBL/GenBank/DDBJ whole genome shotgun (WGS) entry which is preliminary data.</text>
</comment>
<feature type="region of interest" description="Disordered" evidence="1">
    <location>
        <begin position="1"/>
        <end position="24"/>
    </location>
</feature>
<dbReference type="InterPro" id="IPR003034">
    <property type="entry name" value="SAP_dom"/>
</dbReference>
<gene>
    <name evidence="3" type="ORF">F444_01687</name>
</gene>
<organism evidence="3 4">
    <name type="scientific">Phytophthora nicotianae P1976</name>
    <dbReference type="NCBI Taxonomy" id="1317066"/>
    <lineage>
        <taxon>Eukaryota</taxon>
        <taxon>Sar</taxon>
        <taxon>Stramenopiles</taxon>
        <taxon>Oomycota</taxon>
        <taxon>Peronosporomycetes</taxon>
        <taxon>Peronosporales</taxon>
        <taxon>Peronosporaceae</taxon>
        <taxon>Phytophthora</taxon>
    </lineage>
</organism>
<feature type="compositionally biased region" description="Low complexity" evidence="1">
    <location>
        <begin position="1"/>
        <end position="22"/>
    </location>
</feature>